<feature type="compositionally biased region" description="Basic residues" evidence="1">
    <location>
        <begin position="71"/>
        <end position="82"/>
    </location>
</feature>
<evidence type="ECO:0008006" key="4">
    <source>
        <dbReference type="Google" id="ProtNLM"/>
    </source>
</evidence>
<accession>A0A6P2DJS0</accession>
<feature type="compositionally biased region" description="Basic and acidic residues" evidence="1">
    <location>
        <begin position="48"/>
        <end position="58"/>
    </location>
</feature>
<protein>
    <recommendedName>
        <fullName evidence="4">DUF3072 domain-containing protein</fullName>
    </recommendedName>
</protein>
<keyword evidence="3" id="KW-1185">Reference proteome</keyword>
<sequence>MSTKRTETTAAKDPADWVTGDEPMTGPQESYLNTLAQEAGTDAPTDLTKAEASQKIEELQEATGRGEPAPKARKRVARKKTS</sequence>
<dbReference type="InterPro" id="IPR021425">
    <property type="entry name" value="DUF3072"/>
</dbReference>
<dbReference type="KEGG" id="gms:SOIL9_80930"/>
<dbReference type="Proteomes" id="UP000464178">
    <property type="component" value="Chromosome"/>
</dbReference>
<evidence type="ECO:0000313" key="3">
    <source>
        <dbReference type="Proteomes" id="UP000464178"/>
    </source>
</evidence>
<dbReference type="Pfam" id="PF11272">
    <property type="entry name" value="DUF3072"/>
    <property type="match status" value="1"/>
</dbReference>
<organism evidence="2 3">
    <name type="scientific">Gemmata massiliana</name>
    <dbReference type="NCBI Taxonomy" id="1210884"/>
    <lineage>
        <taxon>Bacteria</taxon>
        <taxon>Pseudomonadati</taxon>
        <taxon>Planctomycetota</taxon>
        <taxon>Planctomycetia</taxon>
        <taxon>Gemmatales</taxon>
        <taxon>Gemmataceae</taxon>
        <taxon>Gemmata</taxon>
    </lineage>
</organism>
<dbReference type="RefSeq" id="WP_162672243.1">
    <property type="nucleotide sequence ID" value="NZ_LR593886.1"/>
</dbReference>
<proteinExistence type="predicted"/>
<evidence type="ECO:0000256" key="1">
    <source>
        <dbReference type="SAM" id="MobiDB-lite"/>
    </source>
</evidence>
<evidence type="ECO:0000313" key="2">
    <source>
        <dbReference type="EMBL" id="VTS00710.1"/>
    </source>
</evidence>
<name>A0A6P2DJS0_9BACT</name>
<dbReference type="EMBL" id="LR593886">
    <property type="protein sequence ID" value="VTS00710.1"/>
    <property type="molecule type" value="Genomic_DNA"/>
</dbReference>
<reference evidence="2 3" key="1">
    <citation type="submission" date="2019-05" db="EMBL/GenBank/DDBJ databases">
        <authorList>
            <consortium name="Science for Life Laboratories"/>
        </authorList>
    </citation>
    <scope>NUCLEOTIDE SEQUENCE [LARGE SCALE GENOMIC DNA]</scope>
    <source>
        <strain evidence="2">Soil9</strain>
    </source>
</reference>
<gene>
    <name evidence="2" type="ORF">SOIL9_80930</name>
</gene>
<dbReference type="AlphaFoldDB" id="A0A6P2DJS0"/>
<feature type="region of interest" description="Disordered" evidence="1">
    <location>
        <begin position="1"/>
        <end position="26"/>
    </location>
</feature>
<feature type="region of interest" description="Disordered" evidence="1">
    <location>
        <begin position="41"/>
        <end position="82"/>
    </location>
</feature>